<dbReference type="InterPro" id="IPR025194">
    <property type="entry name" value="RodZ-like_C"/>
</dbReference>
<evidence type="ECO:0000313" key="3">
    <source>
        <dbReference type="EMBL" id="PZO35408.1"/>
    </source>
</evidence>
<keyword evidence="1" id="KW-0812">Transmembrane</keyword>
<gene>
    <name evidence="3" type="ORF">DCF17_18710</name>
</gene>
<protein>
    <submittedName>
        <fullName evidence="3">DUF4115 domain-containing protein</fullName>
    </submittedName>
</protein>
<dbReference type="PANTHER" id="PTHR34475">
    <property type="match status" value="1"/>
</dbReference>
<reference evidence="4" key="1">
    <citation type="submission" date="2018-04" db="EMBL/GenBank/DDBJ databases">
        <authorList>
            <person name="Cornet L."/>
        </authorList>
    </citation>
    <scope>NUCLEOTIDE SEQUENCE [LARGE SCALE GENOMIC DNA]</scope>
</reference>
<dbReference type="PANTHER" id="PTHR34475:SF1">
    <property type="entry name" value="CYTOSKELETON PROTEIN RODZ"/>
    <property type="match status" value="1"/>
</dbReference>
<dbReference type="Pfam" id="PF13464">
    <property type="entry name" value="RodZ_C"/>
    <property type="match status" value="1"/>
</dbReference>
<dbReference type="GO" id="GO:0003677">
    <property type="term" value="F:DNA binding"/>
    <property type="evidence" value="ECO:0007669"/>
    <property type="project" value="InterPro"/>
</dbReference>
<dbReference type="Proteomes" id="UP000249081">
    <property type="component" value="Unassembled WGS sequence"/>
</dbReference>
<keyword evidence="1" id="KW-0472">Membrane</keyword>
<dbReference type="EMBL" id="QBMN01000169">
    <property type="protein sequence ID" value="PZO35408.1"/>
    <property type="molecule type" value="Genomic_DNA"/>
</dbReference>
<evidence type="ECO:0000313" key="4">
    <source>
        <dbReference type="Proteomes" id="UP000249081"/>
    </source>
</evidence>
<dbReference type="InterPro" id="IPR050400">
    <property type="entry name" value="Bact_Cytoskel_RodZ"/>
</dbReference>
<proteinExistence type="predicted"/>
<dbReference type="Pfam" id="PF13413">
    <property type="entry name" value="HTH_25"/>
    <property type="match status" value="1"/>
</dbReference>
<dbReference type="InterPro" id="IPR010982">
    <property type="entry name" value="Lambda_DNA-bd_dom_sf"/>
</dbReference>
<keyword evidence="1" id="KW-1133">Transmembrane helix</keyword>
<evidence type="ECO:0000259" key="2">
    <source>
        <dbReference type="Pfam" id="PF13464"/>
    </source>
</evidence>
<feature type="domain" description="Cytoskeleton protein RodZ-like C-terminal" evidence="2">
    <location>
        <begin position="181"/>
        <end position="249"/>
    </location>
</feature>
<organism evidence="3 4">
    <name type="scientific">Shackletoniella antarctica</name>
    <dbReference type="NCBI Taxonomy" id="268115"/>
    <lineage>
        <taxon>Bacteria</taxon>
        <taxon>Bacillati</taxon>
        <taxon>Cyanobacteriota</taxon>
        <taxon>Cyanophyceae</taxon>
        <taxon>Oculatellales</taxon>
        <taxon>Oculatellaceae</taxon>
        <taxon>Shackletoniella</taxon>
    </lineage>
</organism>
<dbReference type="Gene3D" id="1.10.260.40">
    <property type="entry name" value="lambda repressor-like DNA-binding domains"/>
    <property type="match status" value="1"/>
</dbReference>
<comment type="caution">
    <text evidence="3">The sequence shown here is derived from an EMBL/GenBank/DDBJ whole genome shotgun (WGS) entry which is preliminary data.</text>
</comment>
<sequence length="260" mass="28119">MKTKDLVNPNALYREQLTELGTLLQAARQQQGLALEVMAAKTLIRPSLLAAIEQGDLDSLPEPVYIRGLIRRYGDALQLDGETLASQFFTPPSIQRRSWQESPAAQLRPLHLYGAYFALLLAAISGLSYVLKQAAPEATMLPPLAPLSEVETATTNNAPDDSTTALTPEANEPQAPIKVKMTLTSQSWLRITSDGKTEFEGILQSGDTRLLLADQALTIRAGNAGGVMVSYNNKEAEALGQPGMVREVTYSPGEAISLAW</sequence>
<evidence type="ECO:0000256" key="1">
    <source>
        <dbReference type="SAM" id="Phobius"/>
    </source>
</evidence>
<reference evidence="3 4" key="2">
    <citation type="submission" date="2018-06" db="EMBL/GenBank/DDBJ databases">
        <title>Metagenomic assembly of (sub)arctic Cyanobacteria and their associated microbiome from non-axenic cultures.</title>
        <authorList>
            <person name="Baurain D."/>
        </authorList>
    </citation>
    <scope>NUCLEOTIDE SEQUENCE [LARGE SCALE GENOMIC DNA]</scope>
    <source>
        <strain evidence="3">ULC041bin1</strain>
    </source>
</reference>
<name>A0A2W4XVP4_9CYAN</name>
<accession>A0A2W4XVP4</accession>
<dbReference type="AlphaFoldDB" id="A0A2W4XVP4"/>
<feature type="transmembrane region" description="Helical" evidence="1">
    <location>
        <begin position="110"/>
        <end position="131"/>
    </location>
</feature>